<proteinExistence type="predicted"/>
<sequence>MYRTPSKRKQRVQLTFVYSLMTLAVLVIVAILVLVMQGYRYNAHDGRLEQGGLIQFASRPEGASVTVDTASLANRTPTKITATAGVHTVTLLKDGYRSWQKNVKVIPGGILWLNYALLVPTTPEIVPLAQFTSMTGAITSHDFKSVLVKDAANTPTVTLFHPDDDTFTPTRITLSDQSYTKAAAGLSEQFSLVSWDDDNRYVLLKHTYGSTEEWLVLDTSGDHAVTNVTKALGITIRSAAFRIGNNRQLYVITQTGEVRRVDLASMTISGPLLTGISEFSQYDASTLTYVTALDQPTKTRSVGYLTDGARTPLTVKTYTDDGVAPLSFAIARYYNVTYTAIGYGDSVEISSGNLPASDSGSPLVLKPVATIPQVGSAKRVGFSPKDARFVYVSTDQSAITYDLELQALSRVTFAAAQSRPVAWLDMFHFADTSGVLYEFDGANHQVVIPGALAVSPALSPNGKYFYGYVPSASGAQLVRVQLAQ</sequence>
<evidence type="ECO:0000313" key="3">
    <source>
        <dbReference type="EMBL" id="AGL62565.1"/>
    </source>
</evidence>
<dbReference type="Pfam" id="PF08308">
    <property type="entry name" value="PEGA"/>
    <property type="match status" value="1"/>
</dbReference>
<dbReference type="SUPFAM" id="SSF82171">
    <property type="entry name" value="DPP6 N-terminal domain-like"/>
    <property type="match status" value="1"/>
</dbReference>
<keyword evidence="4" id="KW-1185">Reference proteome</keyword>
<reference evidence="3 4" key="1">
    <citation type="journal article" date="2013" name="Nat. Biotechnol.">
        <title>Genome sequences of rare, uncultured bacteria obtained by differential coverage binning of multiple metagenomes.</title>
        <authorList>
            <person name="Albertsen M."/>
            <person name="Hugenholtz P."/>
            <person name="Skarshewski A."/>
            <person name="Nielsen K.L."/>
            <person name="Tyson G.W."/>
            <person name="Nielsen P.H."/>
        </authorList>
    </citation>
    <scope>NUCLEOTIDE SEQUENCE [LARGE SCALE GENOMIC DNA]</scope>
    <source>
        <strain evidence="3">TM71</strain>
    </source>
</reference>
<dbReference type="KEGG" id="saal:L336_0863"/>
<evidence type="ECO:0000256" key="1">
    <source>
        <dbReference type="SAM" id="Phobius"/>
    </source>
</evidence>
<dbReference type="EMBL" id="CP005957">
    <property type="protein sequence ID" value="AGL62565.1"/>
    <property type="molecule type" value="Genomic_DNA"/>
</dbReference>
<name>R4PWC1_9BACT</name>
<keyword evidence="1" id="KW-1133">Transmembrane helix</keyword>
<dbReference type="HOGENOM" id="CLU_563479_0_0_0"/>
<dbReference type="AlphaFoldDB" id="R4PWC1"/>
<dbReference type="STRING" id="1332188.L336_0863"/>
<evidence type="ECO:0000313" key="4">
    <source>
        <dbReference type="Proteomes" id="UP000013893"/>
    </source>
</evidence>
<dbReference type="RefSeq" id="WP_015642015.1">
    <property type="nucleotide sequence ID" value="NC_021219.1"/>
</dbReference>
<keyword evidence="1" id="KW-0472">Membrane</keyword>
<feature type="transmembrane region" description="Helical" evidence="1">
    <location>
        <begin position="12"/>
        <end position="36"/>
    </location>
</feature>
<evidence type="ECO:0000259" key="2">
    <source>
        <dbReference type="Pfam" id="PF08308"/>
    </source>
</evidence>
<dbReference type="Proteomes" id="UP000013893">
    <property type="component" value="Chromosome"/>
</dbReference>
<accession>R4PWC1</accession>
<dbReference type="InterPro" id="IPR013229">
    <property type="entry name" value="PEGA"/>
</dbReference>
<protein>
    <recommendedName>
        <fullName evidence="2">PEGA domain-containing protein</fullName>
    </recommendedName>
</protein>
<dbReference type="OrthoDB" id="9779809at2"/>
<keyword evidence="1" id="KW-0812">Transmembrane</keyword>
<feature type="domain" description="PEGA" evidence="2">
    <location>
        <begin position="57"/>
        <end position="117"/>
    </location>
</feature>
<organism evidence="3 4">
    <name type="scientific">Candidatus Saccharimonas aalborgensis</name>
    <dbReference type="NCBI Taxonomy" id="1332188"/>
    <lineage>
        <taxon>Bacteria</taxon>
        <taxon>Candidatus Saccharimonadota</taxon>
        <taxon>Candidatus Saccharimonadia</taxon>
        <taxon>Candidatus Saccharimonadales</taxon>
        <taxon>Candidatus Saccharimonadaceae</taxon>
        <taxon>Candidatus Saccharimonas</taxon>
    </lineage>
</organism>
<gene>
    <name evidence="3" type="ORF">L336_0863</name>
</gene>